<keyword evidence="5" id="KW-0547">Nucleotide-binding</keyword>
<dbReference type="FunFam" id="3.40.50.300:FF:000003">
    <property type="entry name" value="Elongation factor Tu"/>
    <property type="match status" value="1"/>
</dbReference>
<keyword evidence="20" id="KW-1185">Reference proteome</keyword>
<evidence type="ECO:0000256" key="8">
    <source>
        <dbReference type="ARBA" id="ARBA00022842"/>
    </source>
</evidence>
<dbReference type="GeneTree" id="ENSGT00940000156748"/>
<dbReference type="GO" id="GO:0046872">
    <property type="term" value="F:metal ion binding"/>
    <property type="evidence" value="ECO:0007669"/>
    <property type="project" value="UniProtKB-KW"/>
</dbReference>
<reference evidence="19" key="1">
    <citation type="journal article" date="2019" name="bioRxiv">
        <title>Long live the king: chromosome-level assembly of the lion (Panthera leo) using linked-read, Hi-C, and long read data.</title>
        <authorList>
            <person name="Armstrong E.E."/>
            <person name="Taylor R.W."/>
            <person name="Miller D.E."/>
            <person name="Kaelin C."/>
            <person name="Barsh G."/>
            <person name="Hadly E.A."/>
            <person name="Petrov D."/>
        </authorList>
    </citation>
    <scope>NUCLEOTIDE SEQUENCE [LARGE SCALE GENOMIC DNA]</scope>
</reference>
<evidence type="ECO:0000256" key="16">
    <source>
        <dbReference type="RuleBase" id="RU004061"/>
    </source>
</evidence>
<dbReference type="CDD" id="cd03697">
    <property type="entry name" value="EFTU_II"/>
    <property type="match status" value="1"/>
</dbReference>
<organism evidence="19 20">
    <name type="scientific">Panthera leo</name>
    <name type="common">Lion</name>
    <dbReference type="NCBI Taxonomy" id="9689"/>
    <lineage>
        <taxon>Eukaryota</taxon>
        <taxon>Metazoa</taxon>
        <taxon>Chordata</taxon>
        <taxon>Craniata</taxon>
        <taxon>Vertebrata</taxon>
        <taxon>Euteleostomi</taxon>
        <taxon>Mammalia</taxon>
        <taxon>Eutheria</taxon>
        <taxon>Laurasiatheria</taxon>
        <taxon>Carnivora</taxon>
        <taxon>Feliformia</taxon>
        <taxon>Felidae</taxon>
        <taxon>Pantherinae</taxon>
        <taxon>Panthera</taxon>
    </lineage>
</organism>
<keyword evidence="9" id="KW-0648">Protein biosynthesis</keyword>
<evidence type="ECO:0000313" key="20">
    <source>
        <dbReference type="Proteomes" id="UP000694399"/>
    </source>
</evidence>
<comment type="subunit">
    <text evidence="15">Interacts with NLRX1. Interacts with ATG16L1.</text>
</comment>
<keyword evidence="11" id="KW-0007">Acetylation</keyword>
<feature type="region of interest" description="Disordered" evidence="17">
    <location>
        <begin position="30"/>
        <end position="197"/>
    </location>
</feature>
<dbReference type="PROSITE" id="PS51722">
    <property type="entry name" value="G_TR_2"/>
    <property type="match status" value="1"/>
</dbReference>
<evidence type="ECO:0000256" key="13">
    <source>
        <dbReference type="ARBA" id="ARBA00023134"/>
    </source>
</evidence>
<dbReference type="PANTHER" id="PTHR43721">
    <property type="entry name" value="ELONGATION FACTOR TU-RELATED"/>
    <property type="match status" value="1"/>
</dbReference>
<feature type="compositionally biased region" description="Low complexity" evidence="17">
    <location>
        <begin position="84"/>
        <end position="98"/>
    </location>
</feature>
<dbReference type="OMA" id="EGDKEWG"/>
<proteinExistence type="inferred from homology"/>
<feature type="compositionally biased region" description="Basic and acidic residues" evidence="17">
    <location>
        <begin position="188"/>
        <end position="197"/>
    </location>
</feature>
<evidence type="ECO:0000256" key="15">
    <source>
        <dbReference type="ARBA" id="ARBA00065637"/>
    </source>
</evidence>
<dbReference type="SUPFAM" id="SSF52540">
    <property type="entry name" value="P-loop containing nucleoside triphosphate hydrolases"/>
    <property type="match status" value="1"/>
</dbReference>
<evidence type="ECO:0000256" key="5">
    <source>
        <dbReference type="ARBA" id="ARBA00022741"/>
    </source>
</evidence>
<keyword evidence="4" id="KW-0479">Metal-binding</keyword>
<dbReference type="InterPro" id="IPR031157">
    <property type="entry name" value="G_TR_CS"/>
</dbReference>
<evidence type="ECO:0000256" key="12">
    <source>
        <dbReference type="ARBA" id="ARBA00023128"/>
    </source>
</evidence>
<dbReference type="Gene3D" id="2.40.30.10">
    <property type="entry name" value="Translation factors"/>
    <property type="match status" value="2"/>
</dbReference>
<dbReference type="GO" id="GO:0005739">
    <property type="term" value="C:mitochondrion"/>
    <property type="evidence" value="ECO:0007669"/>
    <property type="project" value="UniProtKB-SubCell"/>
</dbReference>
<protein>
    <recommendedName>
        <fullName evidence="16">Elongation factor Tu</fullName>
    </recommendedName>
</protein>
<evidence type="ECO:0000313" key="19">
    <source>
        <dbReference type="Ensembl" id="ENSPLOP00000017097.1"/>
    </source>
</evidence>
<dbReference type="InterPro" id="IPR009000">
    <property type="entry name" value="Transl_B-barrel_sf"/>
</dbReference>
<keyword evidence="13" id="KW-0342">GTP-binding</keyword>
<dbReference type="InterPro" id="IPR027417">
    <property type="entry name" value="P-loop_NTPase"/>
</dbReference>
<dbReference type="CDD" id="cd01884">
    <property type="entry name" value="EF_Tu"/>
    <property type="match status" value="1"/>
</dbReference>
<dbReference type="InterPro" id="IPR050055">
    <property type="entry name" value="EF-Tu_GTPase"/>
</dbReference>
<keyword evidence="6" id="KW-0251">Elongation factor</keyword>
<dbReference type="GO" id="GO:0003746">
    <property type="term" value="F:translation elongation factor activity"/>
    <property type="evidence" value="ECO:0007669"/>
    <property type="project" value="UniProtKB-KW"/>
</dbReference>
<keyword evidence="12" id="KW-0496">Mitochondrion</keyword>
<evidence type="ECO:0000256" key="6">
    <source>
        <dbReference type="ARBA" id="ARBA00022768"/>
    </source>
</evidence>
<name>A0A8C8XCZ5_PANLE</name>
<evidence type="ECO:0000256" key="3">
    <source>
        <dbReference type="ARBA" id="ARBA00022553"/>
    </source>
</evidence>
<evidence type="ECO:0000256" key="4">
    <source>
        <dbReference type="ARBA" id="ARBA00022723"/>
    </source>
</evidence>
<evidence type="ECO:0000256" key="10">
    <source>
        <dbReference type="ARBA" id="ARBA00022946"/>
    </source>
</evidence>
<evidence type="ECO:0000256" key="9">
    <source>
        <dbReference type="ARBA" id="ARBA00022917"/>
    </source>
</evidence>
<dbReference type="InterPro" id="IPR009001">
    <property type="entry name" value="Transl_elong_EF1A/Init_IF2_C"/>
</dbReference>
<dbReference type="NCBIfam" id="NF009373">
    <property type="entry name" value="PRK12736.1"/>
    <property type="match status" value="1"/>
</dbReference>
<reference evidence="19" key="3">
    <citation type="submission" date="2025-09" db="UniProtKB">
        <authorList>
            <consortium name="Ensembl"/>
        </authorList>
    </citation>
    <scope>IDENTIFICATION</scope>
</reference>
<feature type="domain" description="Tr-type G" evidence="18">
    <location>
        <begin position="329"/>
        <end position="525"/>
    </location>
</feature>
<accession>A0A8C8XCZ5</accession>
<evidence type="ECO:0000256" key="11">
    <source>
        <dbReference type="ARBA" id="ARBA00022990"/>
    </source>
</evidence>
<keyword evidence="7" id="KW-0378">Hydrolase</keyword>
<dbReference type="PRINTS" id="PR00315">
    <property type="entry name" value="ELONGATNFCT"/>
</dbReference>
<dbReference type="Pfam" id="PF03143">
    <property type="entry name" value="GTP_EFTU_D3"/>
    <property type="match status" value="1"/>
</dbReference>
<dbReference type="AlphaFoldDB" id="A0A8C8XCZ5"/>
<comment type="subcellular location">
    <subcellularLocation>
        <location evidence="1">Mitochondrion</location>
    </subcellularLocation>
</comment>
<evidence type="ECO:0000256" key="17">
    <source>
        <dbReference type="SAM" id="MobiDB-lite"/>
    </source>
</evidence>
<dbReference type="Pfam" id="PF03144">
    <property type="entry name" value="GTP_EFTU_D2"/>
    <property type="match status" value="1"/>
</dbReference>
<comment type="catalytic activity">
    <reaction evidence="14">
        <text>GTP + H2O = GDP + phosphate + H(+)</text>
        <dbReference type="Rhea" id="RHEA:19669"/>
        <dbReference type="ChEBI" id="CHEBI:15377"/>
        <dbReference type="ChEBI" id="CHEBI:15378"/>
        <dbReference type="ChEBI" id="CHEBI:37565"/>
        <dbReference type="ChEBI" id="CHEBI:43474"/>
        <dbReference type="ChEBI" id="CHEBI:58189"/>
        <dbReference type="EC" id="3.6.5.3"/>
    </reaction>
    <physiologicalReaction direction="left-to-right" evidence="14">
        <dbReference type="Rhea" id="RHEA:19670"/>
    </physiologicalReaction>
</comment>
<dbReference type="Proteomes" id="UP000694399">
    <property type="component" value="Chromosome F1"/>
</dbReference>
<dbReference type="Ensembl" id="ENSPLOT00000018933.1">
    <property type="protein sequence ID" value="ENSPLOP00000017097.1"/>
    <property type="gene ID" value="ENSPLOG00000012538.1"/>
</dbReference>
<keyword evidence="8" id="KW-0460">Magnesium</keyword>
<keyword evidence="10" id="KW-0809">Transit peptide</keyword>
<keyword evidence="3" id="KW-0597">Phosphoprotein</keyword>
<dbReference type="PROSITE" id="PS00301">
    <property type="entry name" value="G_TR_1"/>
    <property type="match status" value="1"/>
</dbReference>
<dbReference type="GO" id="GO:0005525">
    <property type="term" value="F:GTP binding"/>
    <property type="evidence" value="ECO:0007669"/>
    <property type="project" value="UniProtKB-KW"/>
</dbReference>
<dbReference type="Gene3D" id="3.40.50.300">
    <property type="entry name" value="P-loop containing nucleotide triphosphate hydrolases"/>
    <property type="match status" value="1"/>
</dbReference>
<evidence type="ECO:0000256" key="1">
    <source>
        <dbReference type="ARBA" id="ARBA00004173"/>
    </source>
</evidence>
<dbReference type="SUPFAM" id="SSF50447">
    <property type="entry name" value="Translation proteins"/>
    <property type="match status" value="1"/>
</dbReference>
<dbReference type="GO" id="GO:0070125">
    <property type="term" value="P:mitochondrial translational elongation"/>
    <property type="evidence" value="ECO:0007669"/>
    <property type="project" value="TreeGrafter"/>
</dbReference>
<dbReference type="InterPro" id="IPR033720">
    <property type="entry name" value="EFTU_2"/>
</dbReference>
<evidence type="ECO:0000256" key="2">
    <source>
        <dbReference type="ARBA" id="ARBA00007249"/>
    </source>
</evidence>
<dbReference type="FunFam" id="2.40.30.10:FF:000068">
    <property type="entry name" value="Elongation factor Tu"/>
    <property type="match status" value="1"/>
</dbReference>
<evidence type="ECO:0000259" key="18">
    <source>
        <dbReference type="PROSITE" id="PS51722"/>
    </source>
</evidence>
<dbReference type="FunFam" id="2.40.30.10:FF:000071">
    <property type="entry name" value="Elongation factor Tu"/>
    <property type="match status" value="1"/>
</dbReference>
<dbReference type="Pfam" id="PF00009">
    <property type="entry name" value="GTP_EFTU"/>
    <property type="match status" value="1"/>
</dbReference>
<dbReference type="CDD" id="cd03706">
    <property type="entry name" value="mtEFTU_III"/>
    <property type="match status" value="1"/>
</dbReference>
<dbReference type="InterPro" id="IPR000795">
    <property type="entry name" value="T_Tr_GTP-bd_dom"/>
</dbReference>
<evidence type="ECO:0000256" key="7">
    <source>
        <dbReference type="ARBA" id="ARBA00022801"/>
    </source>
</evidence>
<sequence length="726" mass="78574">MSESPHEVDPTVPILQIRKQRLSGEMCHTCAPPAKGSQARLSSPGRRAWSYLRRRRLKGRQISRQTPAVGRTPGGFEPGRSRAGRAGASSASRRPAPSLQTRPSPTGLPRPAQTQHAPPGTTTPVSLRGSGARPDAPRRSPAPPKTSALPRQSARFEVREPCGNRLPPSPPAKHQHLPGVAFGPTPGSRKDGHKNWRLEGPRHAFPVLTSAGSDLRSPVPFPFCTRGRPGPGTPGESTTTMAAATLLRATPLLSGEGAGKAMAARDAWGVVRSGRARTRALIPSFFPAGLGTGPTPLLQGLLRPLKAPALPRLCRGLAVEAKKTYVRDKPHVNVGTIGHVDHGKTTLTAAITKILAEGGGAKFKKYEEIDNAPEERARGITINAAHVEYSTAARHYAHTDCPGHADYVKNMITGTAPLDGCILVVAANDGPMPQTREHLLLARQIGVEHVVVYINKADAVQDSEMVELVELEIRELLTEFGYKGEETPVIIGSALCALEQRDPELGLKSVQKLLDAVDTYIPVPTRDLEKPFLLPVESVYSIPGRGTVVTGTLERGILKKGDECEFLGHSKNIRTVVTGIEMFHKSLERAEAGDNLGALVRGLKREDLRRGLVMAKPGTIQPHQKVEAQVYILSKEEGGRHKPFVSHFMPVMFSLTWDMACRVILPPGKELAMPGEDLKLSLILRQPMILEKGQRFTLRDGNRTIGTGLVTETSALTEEDKNIKWS</sequence>
<dbReference type="InterPro" id="IPR041709">
    <property type="entry name" value="EF-Tu_GTP-bd"/>
</dbReference>
<dbReference type="NCBIfam" id="NF009372">
    <property type="entry name" value="PRK12735.1"/>
    <property type="match status" value="1"/>
</dbReference>
<dbReference type="InterPro" id="IPR004541">
    <property type="entry name" value="Transl_elong_EFTu/EF1A_bac/org"/>
</dbReference>
<dbReference type="SUPFAM" id="SSF50465">
    <property type="entry name" value="EF-Tu/eEF-1alpha/eIF2-gamma C-terminal domain"/>
    <property type="match status" value="1"/>
</dbReference>
<reference evidence="19" key="2">
    <citation type="submission" date="2025-08" db="UniProtKB">
        <authorList>
            <consortium name="Ensembl"/>
        </authorList>
    </citation>
    <scope>IDENTIFICATION</scope>
</reference>
<dbReference type="InterPro" id="IPR004161">
    <property type="entry name" value="EFTu-like_2"/>
</dbReference>
<dbReference type="NCBIfam" id="TIGR00485">
    <property type="entry name" value="EF-Tu"/>
    <property type="match status" value="1"/>
</dbReference>
<dbReference type="PANTHER" id="PTHR43721:SF36">
    <property type="entry name" value="ELONGATION FACTOR TU, MITOCHONDRIAL"/>
    <property type="match status" value="1"/>
</dbReference>
<dbReference type="InterPro" id="IPR004160">
    <property type="entry name" value="Transl_elong_EFTu/EF1A_C"/>
</dbReference>
<dbReference type="NCBIfam" id="NF000766">
    <property type="entry name" value="PRK00049.1"/>
    <property type="match status" value="1"/>
</dbReference>
<evidence type="ECO:0000256" key="14">
    <source>
        <dbReference type="ARBA" id="ARBA00051990"/>
    </source>
</evidence>
<dbReference type="GO" id="GO:0003924">
    <property type="term" value="F:GTPase activity"/>
    <property type="evidence" value="ECO:0007669"/>
    <property type="project" value="InterPro"/>
</dbReference>
<feature type="compositionally biased region" description="Polar residues" evidence="17">
    <location>
        <begin position="112"/>
        <end position="125"/>
    </location>
</feature>
<comment type="similarity">
    <text evidence="2">Belongs to the TRAFAC class translation factor GTPase superfamily. Classic translation factor GTPase family. EF-Tu/EF-1A subfamily.</text>
</comment>
<gene>
    <name evidence="19" type="primary">TUFM</name>
</gene>
<feature type="compositionally biased region" description="Basic residues" evidence="17">
    <location>
        <begin position="52"/>
        <end position="61"/>
    </location>
</feature>